<keyword evidence="5" id="KW-0812">Transmembrane</keyword>
<dbReference type="Gene3D" id="2.40.480.10">
    <property type="entry name" value="Allene oxide cyclase-like"/>
    <property type="match status" value="1"/>
</dbReference>
<evidence type="ECO:0000256" key="2">
    <source>
        <dbReference type="ARBA" id="ARBA00011738"/>
    </source>
</evidence>
<evidence type="ECO:0000256" key="4">
    <source>
        <dbReference type="RuleBase" id="RU363099"/>
    </source>
</evidence>
<keyword evidence="4" id="KW-0732">Signal</keyword>
<gene>
    <name evidence="6" type="ORF">V6N12_068465</name>
</gene>
<reference evidence="6 7" key="1">
    <citation type="journal article" date="2024" name="G3 (Bethesda)">
        <title>Genome assembly of Hibiscus sabdariffa L. provides insights into metabolisms of medicinal natural products.</title>
        <authorList>
            <person name="Kim T."/>
        </authorList>
    </citation>
    <scope>NUCLEOTIDE SEQUENCE [LARGE SCALE GENOMIC DNA]</scope>
    <source>
        <strain evidence="6">TK-2024</strain>
        <tissue evidence="6">Old leaves</tissue>
    </source>
</reference>
<name>A0ABR2FQD7_9ROSI</name>
<comment type="function">
    <text evidence="4">Dirigent proteins impart stereoselectivity on the phenoxy radical-coupling reaction, yielding optically active lignans from two molecules of coniferyl alcohol in the biosynthesis of lignans, flavonolignans, and alkaloids and thus plays a central role in plant secondary metabolism.</text>
</comment>
<proteinExistence type="inferred from homology"/>
<evidence type="ECO:0000313" key="7">
    <source>
        <dbReference type="Proteomes" id="UP001472677"/>
    </source>
</evidence>
<dbReference type="InterPro" id="IPR044859">
    <property type="entry name" value="Allene_oxi_cyc_Dirigent"/>
</dbReference>
<comment type="subcellular location">
    <subcellularLocation>
        <location evidence="4">Secreted</location>
        <location evidence="4">Extracellular space</location>
        <location evidence="4">Apoplast</location>
    </subcellularLocation>
</comment>
<evidence type="ECO:0000256" key="1">
    <source>
        <dbReference type="ARBA" id="ARBA00010746"/>
    </source>
</evidence>
<dbReference type="InterPro" id="IPR004265">
    <property type="entry name" value="Dirigent"/>
</dbReference>
<evidence type="ECO:0000256" key="3">
    <source>
        <dbReference type="ARBA" id="ARBA00022525"/>
    </source>
</evidence>
<dbReference type="Pfam" id="PF03018">
    <property type="entry name" value="Dirigent"/>
    <property type="match status" value="1"/>
</dbReference>
<keyword evidence="4" id="KW-0052">Apoplast</keyword>
<evidence type="ECO:0000256" key="5">
    <source>
        <dbReference type="SAM" id="Phobius"/>
    </source>
</evidence>
<dbReference type="PANTHER" id="PTHR46442">
    <property type="entry name" value="DIRIGENT PROTEIN"/>
    <property type="match status" value="1"/>
</dbReference>
<dbReference type="EMBL" id="JBBPBM010000005">
    <property type="protein sequence ID" value="KAK8584219.1"/>
    <property type="molecule type" value="Genomic_DNA"/>
</dbReference>
<keyword evidence="3 4" id="KW-0964">Secreted</keyword>
<organism evidence="6 7">
    <name type="scientific">Hibiscus sabdariffa</name>
    <name type="common">roselle</name>
    <dbReference type="NCBI Taxonomy" id="183260"/>
    <lineage>
        <taxon>Eukaryota</taxon>
        <taxon>Viridiplantae</taxon>
        <taxon>Streptophyta</taxon>
        <taxon>Embryophyta</taxon>
        <taxon>Tracheophyta</taxon>
        <taxon>Spermatophyta</taxon>
        <taxon>Magnoliopsida</taxon>
        <taxon>eudicotyledons</taxon>
        <taxon>Gunneridae</taxon>
        <taxon>Pentapetalae</taxon>
        <taxon>rosids</taxon>
        <taxon>malvids</taxon>
        <taxon>Malvales</taxon>
        <taxon>Malvaceae</taxon>
        <taxon>Malvoideae</taxon>
        <taxon>Hibiscus</taxon>
    </lineage>
</organism>
<feature type="transmembrane region" description="Helical" evidence="5">
    <location>
        <begin position="139"/>
        <end position="157"/>
    </location>
</feature>
<feature type="chain" id="PRO_5044993011" description="Dirigent protein" evidence="4">
    <location>
        <begin position="24"/>
        <end position="158"/>
    </location>
</feature>
<dbReference type="PANTHER" id="PTHR46442:SF4">
    <property type="entry name" value="DIRIGENT PROTEIN"/>
    <property type="match status" value="1"/>
</dbReference>
<accession>A0ABR2FQD7</accession>
<keyword evidence="5" id="KW-0472">Membrane</keyword>
<comment type="caution">
    <text evidence="6">The sequence shown here is derived from an EMBL/GenBank/DDBJ whole genome shotgun (WGS) entry which is preliminary data.</text>
</comment>
<evidence type="ECO:0000313" key="6">
    <source>
        <dbReference type="EMBL" id="KAK8584219.1"/>
    </source>
</evidence>
<dbReference type="Proteomes" id="UP001472677">
    <property type="component" value="Unassembled WGS sequence"/>
</dbReference>
<sequence>MGVTRLIATVVFSLLIFLSGSSGTRQPCKRMVFYLHDILYNGQNAENATSGFSHSGKHYFTAWLGFSAFFNSTQHRGTITFAGADPLNKTRDISVIGGTGDFFMARGIATLMTDAVEGEVYFRLRSELIPNYLSVGNPATMPLFSLIIIFIFFFKYLA</sequence>
<keyword evidence="7" id="KW-1185">Reference proteome</keyword>
<comment type="similarity">
    <text evidence="1 4">Belongs to the plant dirigent protein family.</text>
</comment>
<protein>
    <recommendedName>
        <fullName evidence="4">Dirigent protein</fullName>
    </recommendedName>
</protein>
<keyword evidence="5" id="KW-1133">Transmembrane helix</keyword>
<feature type="signal peptide" evidence="4">
    <location>
        <begin position="1"/>
        <end position="23"/>
    </location>
</feature>
<comment type="subunit">
    <text evidence="2 4">Homodimer.</text>
</comment>